<evidence type="ECO:0000256" key="7">
    <source>
        <dbReference type="ARBA" id="ARBA00023002"/>
    </source>
</evidence>
<protein>
    <submittedName>
        <fullName evidence="12">Uncharacterized protein</fullName>
    </submittedName>
</protein>
<comment type="similarity">
    <text evidence="2">Belongs to the cytochrome P450 family.</text>
</comment>
<keyword evidence="5" id="KW-0479">Metal-binding</keyword>
<dbReference type="GO" id="GO:0016705">
    <property type="term" value="F:oxidoreductase activity, acting on paired donors, with incorporation or reduction of molecular oxygen"/>
    <property type="evidence" value="ECO:0007669"/>
    <property type="project" value="InterPro"/>
</dbReference>
<dbReference type="FunFam" id="1.10.630.10:FF:000029">
    <property type="entry name" value="Cytochrome P450 734A1"/>
    <property type="match status" value="1"/>
</dbReference>
<keyword evidence="9" id="KW-0503">Monooxygenase</keyword>
<evidence type="ECO:0000256" key="3">
    <source>
        <dbReference type="ARBA" id="ARBA00022617"/>
    </source>
</evidence>
<evidence type="ECO:0000313" key="12">
    <source>
        <dbReference type="EMBL" id="KAG6497477.1"/>
    </source>
</evidence>
<dbReference type="Proteomes" id="UP000734854">
    <property type="component" value="Unassembled WGS sequence"/>
</dbReference>
<dbReference type="PANTHER" id="PTHR24282">
    <property type="entry name" value="CYTOCHROME P450 FAMILY MEMBER"/>
    <property type="match status" value="1"/>
</dbReference>
<sequence>MGWAGSSGLLQSGALLWLPPLLLAAWVAAKALNSLWWRPRQLERMLRAQGLAGTPYRFLFGDLKEMGRLMEEAESKPMPPLSHEIAPRVAAFLTRKTKELGGRTSFTWLGPTPRVTLMEPELVKEVLVKKFDQIGRPDLGPYGHLLSTGVFSYHGEKWAKHRKILNPAFHLEKLKGMLPAMLACCTEMIEKWESRIGPDGSSEIDVWPELQGLSADVIAHTAFGSSYKEGKRIFQLQSEQAELLLLSLQSIYIPGFRFLPTPKNNRRKAIYREVRSILRGIIKKREAAIKMGEPPKQDLLGLLLESTQKDAQESGNKKGGMTTEDMIEECKLFFFAGQETTSILFTMALVTLSMHPEWQERAREEVLQVFGKNKPEFEGLGRLKIVTMVLYEVLRLYPPVPILERTTYKPLQIGNLSIPAGVGVSLPAVFIHNDREYWGKDAGEFNPERFAEGVSKASKDQFAFFPLGGGPRVCIGQNYSLLEAKMALGMILQRFSFELSPSYSHAPTAVFTLQPQHGAPLKFRRL</sequence>
<dbReference type="InterPro" id="IPR050665">
    <property type="entry name" value="Cytochrome_P450_Monooxygen"/>
</dbReference>
<name>A0A8J5GD24_ZINOF</name>
<feature type="signal peptide" evidence="11">
    <location>
        <begin position="1"/>
        <end position="24"/>
    </location>
</feature>
<dbReference type="GO" id="GO:0020037">
    <property type="term" value="F:heme binding"/>
    <property type="evidence" value="ECO:0007669"/>
    <property type="project" value="InterPro"/>
</dbReference>
<evidence type="ECO:0000256" key="8">
    <source>
        <dbReference type="ARBA" id="ARBA00023004"/>
    </source>
</evidence>
<accession>A0A8J5GD24</accession>
<evidence type="ECO:0000256" key="1">
    <source>
        <dbReference type="ARBA" id="ARBA00004167"/>
    </source>
</evidence>
<dbReference type="GO" id="GO:0008202">
    <property type="term" value="P:steroid metabolic process"/>
    <property type="evidence" value="ECO:0007669"/>
    <property type="project" value="UniProtKB-ARBA"/>
</dbReference>
<evidence type="ECO:0000256" key="5">
    <source>
        <dbReference type="ARBA" id="ARBA00022723"/>
    </source>
</evidence>
<keyword evidence="6" id="KW-1133">Transmembrane helix</keyword>
<keyword evidence="13" id="KW-1185">Reference proteome</keyword>
<dbReference type="GO" id="GO:0004497">
    <property type="term" value="F:monooxygenase activity"/>
    <property type="evidence" value="ECO:0007669"/>
    <property type="project" value="UniProtKB-KW"/>
</dbReference>
<evidence type="ECO:0000256" key="9">
    <source>
        <dbReference type="ARBA" id="ARBA00023033"/>
    </source>
</evidence>
<dbReference type="AlphaFoldDB" id="A0A8J5GD24"/>
<dbReference type="PANTHER" id="PTHR24282:SF255">
    <property type="entry name" value="CYTOCHROME P450 72A11-RELATED"/>
    <property type="match status" value="1"/>
</dbReference>
<keyword evidence="3" id="KW-0349">Heme</keyword>
<feature type="chain" id="PRO_5035253865" evidence="11">
    <location>
        <begin position="25"/>
        <end position="526"/>
    </location>
</feature>
<evidence type="ECO:0000256" key="10">
    <source>
        <dbReference type="ARBA" id="ARBA00023136"/>
    </source>
</evidence>
<evidence type="ECO:0000256" key="4">
    <source>
        <dbReference type="ARBA" id="ARBA00022692"/>
    </source>
</evidence>
<keyword evidence="10" id="KW-0472">Membrane</keyword>
<evidence type="ECO:0000256" key="2">
    <source>
        <dbReference type="ARBA" id="ARBA00010617"/>
    </source>
</evidence>
<comment type="caution">
    <text evidence="12">The sequence shown here is derived from an EMBL/GenBank/DDBJ whole genome shotgun (WGS) entry which is preliminary data.</text>
</comment>
<keyword evidence="4" id="KW-0812">Transmembrane</keyword>
<dbReference type="GO" id="GO:0016020">
    <property type="term" value="C:membrane"/>
    <property type="evidence" value="ECO:0007669"/>
    <property type="project" value="UniProtKB-SubCell"/>
</dbReference>
<keyword evidence="8" id="KW-0408">Iron</keyword>
<comment type="subcellular location">
    <subcellularLocation>
        <location evidence="1">Membrane</location>
        <topology evidence="1">Single-pass membrane protein</topology>
    </subcellularLocation>
</comment>
<dbReference type="EMBL" id="JACMSC010000012">
    <property type="protein sequence ID" value="KAG6497477.1"/>
    <property type="molecule type" value="Genomic_DNA"/>
</dbReference>
<keyword evidence="11" id="KW-0732">Signal</keyword>
<evidence type="ECO:0000256" key="6">
    <source>
        <dbReference type="ARBA" id="ARBA00022989"/>
    </source>
</evidence>
<proteinExistence type="inferred from homology"/>
<evidence type="ECO:0000256" key="11">
    <source>
        <dbReference type="SAM" id="SignalP"/>
    </source>
</evidence>
<organism evidence="12 13">
    <name type="scientific">Zingiber officinale</name>
    <name type="common">Ginger</name>
    <name type="synonym">Amomum zingiber</name>
    <dbReference type="NCBI Taxonomy" id="94328"/>
    <lineage>
        <taxon>Eukaryota</taxon>
        <taxon>Viridiplantae</taxon>
        <taxon>Streptophyta</taxon>
        <taxon>Embryophyta</taxon>
        <taxon>Tracheophyta</taxon>
        <taxon>Spermatophyta</taxon>
        <taxon>Magnoliopsida</taxon>
        <taxon>Liliopsida</taxon>
        <taxon>Zingiberales</taxon>
        <taxon>Zingiberaceae</taxon>
        <taxon>Zingiber</taxon>
    </lineage>
</organism>
<dbReference type="Pfam" id="PF00067">
    <property type="entry name" value="p450"/>
    <property type="match status" value="1"/>
</dbReference>
<reference evidence="12 13" key="1">
    <citation type="submission" date="2020-08" db="EMBL/GenBank/DDBJ databases">
        <title>Plant Genome Project.</title>
        <authorList>
            <person name="Zhang R.-G."/>
        </authorList>
    </citation>
    <scope>NUCLEOTIDE SEQUENCE [LARGE SCALE GENOMIC DNA]</scope>
    <source>
        <tissue evidence="12">Rhizome</tissue>
    </source>
</reference>
<dbReference type="InterPro" id="IPR001128">
    <property type="entry name" value="Cyt_P450"/>
</dbReference>
<evidence type="ECO:0000313" key="13">
    <source>
        <dbReference type="Proteomes" id="UP000734854"/>
    </source>
</evidence>
<gene>
    <name evidence="12" type="ORF">ZIOFF_045377</name>
</gene>
<dbReference type="OrthoDB" id="1470350at2759"/>
<keyword evidence="7" id="KW-0560">Oxidoreductase</keyword>
<dbReference type="GO" id="GO:0005506">
    <property type="term" value="F:iron ion binding"/>
    <property type="evidence" value="ECO:0007669"/>
    <property type="project" value="InterPro"/>
</dbReference>